<protein>
    <recommendedName>
        <fullName evidence="6">Cysteine dioxygenase</fullName>
    </recommendedName>
</protein>
<dbReference type="GO" id="GO:0046872">
    <property type="term" value="F:metal ion binding"/>
    <property type="evidence" value="ECO:0007669"/>
    <property type="project" value="UniProtKB-KW"/>
</dbReference>
<dbReference type="OrthoDB" id="271433at2759"/>
<evidence type="ECO:0000313" key="5">
    <source>
        <dbReference type="Proteomes" id="UP000218231"/>
    </source>
</evidence>
<dbReference type="STRING" id="2018661.A0A2A2KQP6"/>
<evidence type="ECO:0000313" key="4">
    <source>
        <dbReference type="EMBL" id="PAV76272.1"/>
    </source>
</evidence>
<accession>A0A2A2KQP6</accession>
<evidence type="ECO:0000256" key="3">
    <source>
        <dbReference type="ARBA" id="ARBA00023004"/>
    </source>
</evidence>
<keyword evidence="2" id="KW-0560">Oxidoreductase</keyword>
<dbReference type="PANTHER" id="PTHR22966:SF61">
    <property type="entry name" value="2-AMINOETHANETHIOL DIOXYGENASE"/>
    <property type="match status" value="1"/>
</dbReference>
<dbReference type="Gene3D" id="2.60.120.10">
    <property type="entry name" value="Jelly Rolls"/>
    <property type="match status" value="1"/>
</dbReference>
<dbReference type="SUPFAM" id="SSF51182">
    <property type="entry name" value="RmlC-like cupins"/>
    <property type="match status" value="1"/>
</dbReference>
<sequence>MMPAIDRPELRGLLKTMSSWAKRLDRKSPDKTALIEFASLVSQVNANSLEFDESLNNQPLFSLRRHLAPLLYADVYRDNRIDTGIFGFRREGAAIPLHNHPQMSGFLRVIRGSIKIASFSFVDQSASIQHPSTPVRFEGEKILTPEDFAVFLDPVQDNFHSVTALEDESFFFDALVPGYLDNECKYFQPHKSVQASK</sequence>
<dbReference type="AlphaFoldDB" id="A0A2A2KQP6"/>
<reference evidence="4 5" key="1">
    <citation type="journal article" date="2017" name="Curr. Biol.">
        <title>Genome architecture and evolution of a unichromosomal asexual nematode.</title>
        <authorList>
            <person name="Fradin H."/>
            <person name="Zegar C."/>
            <person name="Gutwein M."/>
            <person name="Lucas J."/>
            <person name="Kovtun M."/>
            <person name="Corcoran D."/>
            <person name="Baugh L.R."/>
            <person name="Kiontke K."/>
            <person name="Gunsalus K."/>
            <person name="Fitch D.H."/>
            <person name="Piano F."/>
        </authorList>
    </citation>
    <scope>NUCLEOTIDE SEQUENCE [LARGE SCALE GENOMIC DNA]</scope>
    <source>
        <strain evidence="4">PF1309</strain>
    </source>
</reference>
<proteinExistence type="predicted"/>
<evidence type="ECO:0008006" key="6">
    <source>
        <dbReference type="Google" id="ProtNLM"/>
    </source>
</evidence>
<dbReference type="CDD" id="cd20289">
    <property type="entry name" value="cupin_ADO"/>
    <property type="match status" value="1"/>
</dbReference>
<evidence type="ECO:0000256" key="2">
    <source>
        <dbReference type="ARBA" id="ARBA00023002"/>
    </source>
</evidence>
<dbReference type="InterPro" id="IPR011051">
    <property type="entry name" value="RmlC_Cupin_sf"/>
</dbReference>
<name>A0A2A2KQP6_9BILA</name>
<dbReference type="PANTHER" id="PTHR22966">
    <property type="entry name" value="2-AMINOETHANETHIOL DIOXYGENASE"/>
    <property type="match status" value="1"/>
</dbReference>
<keyword evidence="3" id="KW-0408">Iron</keyword>
<dbReference type="GO" id="GO:0005739">
    <property type="term" value="C:mitochondrion"/>
    <property type="evidence" value="ECO:0007669"/>
    <property type="project" value="TreeGrafter"/>
</dbReference>
<dbReference type="InterPro" id="IPR012864">
    <property type="entry name" value="PCO/ADO"/>
</dbReference>
<gene>
    <name evidence="4" type="ORF">WR25_09971</name>
</gene>
<comment type="caution">
    <text evidence="4">The sequence shown here is derived from an EMBL/GenBank/DDBJ whole genome shotgun (WGS) entry which is preliminary data.</text>
</comment>
<keyword evidence="1" id="KW-0479">Metal-binding</keyword>
<organism evidence="4 5">
    <name type="scientific">Diploscapter pachys</name>
    <dbReference type="NCBI Taxonomy" id="2018661"/>
    <lineage>
        <taxon>Eukaryota</taxon>
        <taxon>Metazoa</taxon>
        <taxon>Ecdysozoa</taxon>
        <taxon>Nematoda</taxon>
        <taxon>Chromadorea</taxon>
        <taxon>Rhabditida</taxon>
        <taxon>Rhabditina</taxon>
        <taxon>Rhabditomorpha</taxon>
        <taxon>Rhabditoidea</taxon>
        <taxon>Rhabditidae</taxon>
        <taxon>Diploscapter</taxon>
    </lineage>
</organism>
<keyword evidence="5" id="KW-1185">Reference proteome</keyword>
<evidence type="ECO:0000256" key="1">
    <source>
        <dbReference type="ARBA" id="ARBA00022723"/>
    </source>
</evidence>
<dbReference type="Pfam" id="PF07847">
    <property type="entry name" value="PCO_ADO"/>
    <property type="match status" value="1"/>
</dbReference>
<dbReference type="Proteomes" id="UP000218231">
    <property type="component" value="Unassembled WGS sequence"/>
</dbReference>
<dbReference type="InterPro" id="IPR014710">
    <property type="entry name" value="RmlC-like_jellyroll"/>
</dbReference>
<dbReference type="GO" id="GO:0016702">
    <property type="term" value="F:oxidoreductase activity, acting on single donors with incorporation of molecular oxygen, incorporation of two atoms of oxygen"/>
    <property type="evidence" value="ECO:0007669"/>
    <property type="project" value="InterPro"/>
</dbReference>
<dbReference type="EMBL" id="LIAE01007917">
    <property type="protein sequence ID" value="PAV76272.1"/>
    <property type="molecule type" value="Genomic_DNA"/>
</dbReference>